<feature type="region of interest" description="Disordered" evidence="1">
    <location>
        <begin position="151"/>
        <end position="174"/>
    </location>
</feature>
<feature type="compositionally biased region" description="Pro residues" evidence="1">
    <location>
        <begin position="1"/>
        <end position="10"/>
    </location>
</feature>
<name>A0AAW1WNB3_RUBAR</name>
<accession>A0AAW1WNB3</accession>
<evidence type="ECO:0000313" key="3">
    <source>
        <dbReference type="Proteomes" id="UP001457282"/>
    </source>
</evidence>
<keyword evidence="3" id="KW-1185">Reference proteome</keyword>
<feature type="compositionally biased region" description="Low complexity" evidence="1">
    <location>
        <begin position="66"/>
        <end position="79"/>
    </location>
</feature>
<feature type="compositionally biased region" description="Basic residues" evidence="1">
    <location>
        <begin position="31"/>
        <end position="48"/>
    </location>
</feature>
<gene>
    <name evidence="2" type="ORF">M0R45_033740</name>
</gene>
<evidence type="ECO:0000256" key="1">
    <source>
        <dbReference type="SAM" id="MobiDB-lite"/>
    </source>
</evidence>
<protein>
    <submittedName>
        <fullName evidence="2">Uncharacterized protein</fullName>
    </submittedName>
</protein>
<proteinExistence type="predicted"/>
<dbReference type="AlphaFoldDB" id="A0AAW1WNB3"/>
<reference evidence="2 3" key="1">
    <citation type="journal article" date="2023" name="G3 (Bethesda)">
        <title>A chromosome-length genome assembly and annotation of blackberry (Rubus argutus, cv. 'Hillquist').</title>
        <authorList>
            <person name="Bruna T."/>
            <person name="Aryal R."/>
            <person name="Dudchenko O."/>
            <person name="Sargent D.J."/>
            <person name="Mead D."/>
            <person name="Buti M."/>
            <person name="Cavallini A."/>
            <person name="Hytonen T."/>
            <person name="Andres J."/>
            <person name="Pham M."/>
            <person name="Weisz D."/>
            <person name="Mascagni F."/>
            <person name="Usai G."/>
            <person name="Natali L."/>
            <person name="Bassil N."/>
            <person name="Fernandez G.E."/>
            <person name="Lomsadze A."/>
            <person name="Armour M."/>
            <person name="Olukolu B."/>
            <person name="Poorten T."/>
            <person name="Britton C."/>
            <person name="Davik J."/>
            <person name="Ashrafi H."/>
            <person name="Aiden E.L."/>
            <person name="Borodovsky M."/>
            <person name="Worthington M."/>
        </authorList>
    </citation>
    <scope>NUCLEOTIDE SEQUENCE [LARGE SCALE GENOMIC DNA]</scope>
    <source>
        <strain evidence="2">PI 553951</strain>
    </source>
</reference>
<evidence type="ECO:0000313" key="2">
    <source>
        <dbReference type="EMBL" id="KAK9925416.1"/>
    </source>
</evidence>
<organism evidence="2 3">
    <name type="scientific">Rubus argutus</name>
    <name type="common">Southern blackberry</name>
    <dbReference type="NCBI Taxonomy" id="59490"/>
    <lineage>
        <taxon>Eukaryota</taxon>
        <taxon>Viridiplantae</taxon>
        <taxon>Streptophyta</taxon>
        <taxon>Embryophyta</taxon>
        <taxon>Tracheophyta</taxon>
        <taxon>Spermatophyta</taxon>
        <taxon>Magnoliopsida</taxon>
        <taxon>eudicotyledons</taxon>
        <taxon>Gunneridae</taxon>
        <taxon>Pentapetalae</taxon>
        <taxon>rosids</taxon>
        <taxon>fabids</taxon>
        <taxon>Rosales</taxon>
        <taxon>Rosaceae</taxon>
        <taxon>Rosoideae</taxon>
        <taxon>Rosoideae incertae sedis</taxon>
        <taxon>Rubus</taxon>
    </lineage>
</organism>
<dbReference type="EMBL" id="JBEDUW010000006">
    <property type="protein sequence ID" value="KAK9925416.1"/>
    <property type="molecule type" value="Genomic_DNA"/>
</dbReference>
<feature type="compositionally biased region" description="Basic and acidic residues" evidence="1">
    <location>
        <begin position="162"/>
        <end position="174"/>
    </location>
</feature>
<comment type="caution">
    <text evidence="2">The sequence shown here is derived from an EMBL/GenBank/DDBJ whole genome shotgun (WGS) entry which is preliminary data.</text>
</comment>
<dbReference type="Proteomes" id="UP001457282">
    <property type="component" value="Unassembled WGS sequence"/>
</dbReference>
<sequence>MCPNKNSPPPNHDHHEEEEEGEEIKPARASLRPRRAARKSRTRRRKPKYLSLRSSRLSAPNEAVESRSAAAKTASTMTTTRRHQLNLFPLHPELNAAEADHQSDDNVALLFESDGGATLNGLLTSADTRHNYDDVDNVVRSRPGGVQLLELRLPGTGPQRGGAERHRTDGDEGE</sequence>
<feature type="region of interest" description="Disordered" evidence="1">
    <location>
        <begin position="1"/>
        <end position="79"/>
    </location>
</feature>